<proteinExistence type="predicted"/>
<dbReference type="EMBL" id="BAAACF010000006">
    <property type="protein sequence ID" value="GAA0729584.1"/>
    <property type="molecule type" value="Genomic_DNA"/>
</dbReference>
<comment type="caution">
    <text evidence="1">The sequence shown here is derived from an EMBL/GenBank/DDBJ whole genome shotgun (WGS) entry which is preliminary data.</text>
</comment>
<accession>A0ABN1J5M9</accession>
<dbReference type="Gene3D" id="3.30.460.40">
    <property type="match status" value="1"/>
</dbReference>
<protein>
    <submittedName>
        <fullName evidence="1">Uncharacterized protein</fullName>
    </submittedName>
</protein>
<dbReference type="Proteomes" id="UP001500339">
    <property type="component" value="Unassembled WGS sequence"/>
</dbReference>
<reference evidence="1 2" key="1">
    <citation type="journal article" date="2019" name="Int. J. Syst. Evol. Microbiol.">
        <title>The Global Catalogue of Microorganisms (GCM) 10K type strain sequencing project: providing services to taxonomists for standard genome sequencing and annotation.</title>
        <authorList>
            <consortium name="The Broad Institute Genomics Platform"/>
            <consortium name="The Broad Institute Genome Sequencing Center for Infectious Disease"/>
            <person name="Wu L."/>
            <person name="Ma J."/>
        </authorList>
    </citation>
    <scope>NUCLEOTIDE SEQUENCE [LARGE SCALE GENOMIC DNA]</scope>
    <source>
        <strain evidence="1 2">JCM 1405</strain>
    </source>
</reference>
<dbReference type="InterPro" id="IPR043519">
    <property type="entry name" value="NT_sf"/>
</dbReference>
<gene>
    <name evidence="1" type="ORF">GCM10008905_29740</name>
</gene>
<organism evidence="1 2">
    <name type="scientific">Clostridium malenominatum</name>
    <dbReference type="NCBI Taxonomy" id="1539"/>
    <lineage>
        <taxon>Bacteria</taxon>
        <taxon>Bacillati</taxon>
        <taxon>Bacillota</taxon>
        <taxon>Clostridia</taxon>
        <taxon>Eubacteriales</taxon>
        <taxon>Clostridiaceae</taxon>
        <taxon>Clostridium</taxon>
    </lineage>
</organism>
<evidence type="ECO:0000313" key="2">
    <source>
        <dbReference type="Proteomes" id="UP001500339"/>
    </source>
</evidence>
<evidence type="ECO:0000313" key="1">
    <source>
        <dbReference type="EMBL" id="GAA0729584.1"/>
    </source>
</evidence>
<keyword evidence="2" id="KW-1185">Reference proteome</keyword>
<dbReference type="SUPFAM" id="SSF81301">
    <property type="entry name" value="Nucleotidyltransferase"/>
    <property type="match status" value="1"/>
</dbReference>
<sequence>MIYETLKFIGERLNNEGVKWAVGASILLNHYKLVDSPNDIDILIDLKDKEKVENIFQSLGVGEKKEKISNYATKYFGEYKVNNVDVDIMGGFIINHESGQYEYIFDEDAITSFMTLEDINIPLTSLEDWYVAYQLIPNRDYKVEIIERYLLEQGSKHINLLKRALKQELPVVVKDRIGKLVDSISK</sequence>
<name>A0ABN1J5M9_9CLOT</name>